<accession>A0A6C0EZU2</accession>
<reference evidence="1" key="1">
    <citation type="journal article" date="2020" name="Nature">
        <title>Giant virus diversity and host interactions through global metagenomics.</title>
        <authorList>
            <person name="Schulz F."/>
            <person name="Roux S."/>
            <person name="Paez-Espino D."/>
            <person name="Jungbluth S."/>
            <person name="Walsh D.A."/>
            <person name="Denef V.J."/>
            <person name="McMahon K.D."/>
            <person name="Konstantinidis K.T."/>
            <person name="Eloe-Fadrosh E.A."/>
            <person name="Kyrpides N.C."/>
            <person name="Woyke T."/>
        </authorList>
    </citation>
    <scope>NUCLEOTIDE SEQUENCE</scope>
    <source>
        <strain evidence="1">GVMAG-M-3300009163-63</strain>
    </source>
</reference>
<sequence length="37" mass="4634">MTEEVDDALSRLVNKCNPEKKEYKKIKINLYFFHYYY</sequence>
<proteinExistence type="predicted"/>
<organism evidence="1">
    <name type="scientific">viral metagenome</name>
    <dbReference type="NCBI Taxonomy" id="1070528"/>
    <lineage>
        <taxon>unclassified sequences</taxon>
        <taxon>metagenomes</taxon>
        <taxon>organismal metagenomes</taxon>
    </lineage>
</organism>
<name>A0A6C0EZU2_9ZZZZ</name>
<dbReference type="EMBL" id="MN738998">
    <property type="protein sequence ID" value="QHT34312.1"/>
    <property type="molecule type" value="Genomic_DNA"/>
</dbReference>
<protein>
    <submittedName>
        <fullName evidence="1">Uncharacterized protein</fullName>
    </submittedName>
</protein>
<evidence type="ECO:0000313" key="1">
    <source>
        <dbReference type="EMBL" id="QHT34312.1"/>
    </source>
</evidence>
<dbReference type="AlphaFoldDB" id="A0A6C0EZU2"/>